<gene>
    <name evidence="1" type="ORF">RM812_06660</name>
</gene>
<organism evidence="1 2">
    <name type="scientific">Streptomyces lancefieldiae</name>
    <dbReference type="NCBI Taxonomy" id="3075520"/>
    <lineage>
        <taxon>Bacteria</taxon>
        <taxon>Bacillati</taxon>
        <taxon>Actinomycetota</taxon>
        <taxon>Actinomycetes</taxon>
        <taxon>Kitasatosporales</taxon>
        <taxon>Streptomycetaceae</taxon>
        <taxon>Streptomyces</taxon>
    </lineage>
</organism>
<evidence type="ECO:0000313" key="1">
    <source>
        <dbReference type="EMBL" id="MDT0609909.1"/>
    </source>
</evidence>
<keyword evidence="2" id="KW-1185">Reference proteome</keyword>
<dbReference type="Proteomes" id="UP001180724">
    <property type="component" value="Unassembled WGS sequence"/>
</dbReference>
<sequence>MNGAYFRVPDPEAQASGQALGSLAQKGRVDCERAPRQQDDDLFITAMRELIAAGNSAAAVTDRITAMLREAGYASYR</sequence>
<evidence type="ECO:0000313" key="2">
    <source>
        <dbReference type="Proteomes" id="UP001180724"/>
    </source>
</evidence>
<reference evidence="1" key="1">
    <citation type="submission" date="2024-05" db="EMBL/GenBank/DDBJ databases">
        <title>30 novel species of actinomycetes from the DSMZ collection.</title>
        <authorList>
            <person name="Nouioui I."/>
        </authorList>
    </citation>
    <scope>NUCLEOTIDE SEQUENCE</scope>
    <source>
        <strain evidence="1">DSM 40712</strain>
    </source>
</reference>
<dbReference type="EMBL" id="JAVRFH010000005">
    <property type="protein sequence ID" value="MDT0609909.1"/>
    <property type="molecule type" value="Genomic_DNA"/>
</dbReference>
<protein>
    <submittedName>
        <fullName evidence="1">Uncharacterized protein</fullName>
    </submittedName>
</protein>
<proteinExistence type="predicted"/>
<comment type="caution">
    <text evidence="1">The sequence shown here is derived from an EMBL/GenBank/DDBJ whole genome shotgun (WGS) entry which is preliminary data.</text>
</comment>
<accession>A0ABU3AI94</accession>
<name>A0ABU3AI94_9ACTN</name>
<dbReference type="RefSeq" id="WP_311571456.1">
    <property type="nucleotide sequence ID" value="NZ_JAVRFH010000005.1"/>
</dbReference>